<protein>
    <submittedName>
        <fullName evidence="2">Putative TctC protein</fullName>
    </submittedName>
</protein>
<accession>A0A3M3AZV6</accession>
<dbReference type="Proteomes" id="UP000282378">
    <property type="component" value="Unassembled WGS sequence"/>
</dbReference>
<dbReference type="AlphaFoldDB" id="A0A3M3AZV6"/>
<organism evidence="2 3">
    <name type="scientific">Pseudomonas syringae pv. maculicola</name>
    <dbReference type="NCBI Taxonomy" id="59511"/>
    <lineage>
        <taxon>Bacteria</taxon>
        <taxon>Pseudomonadati</taxon>
        <taxon>Pseudomonadota</taxon>
        <taxon>Gammaproteobacteria</taxon>
        <taxon>Pseudomonadales</taxon>
        <taxon>Pseudomonadaceae</taxon>
        <taxon>Pseudomonas</taxon>
    </lineage>
</organism>
<feature type="non-terminal residue" evidence="2">
    <location>
        <position position="67"/>
    </location>
</feature>
<evidence type="ECO:0000313" key="3">
    <source>
        <dbReference type="Proteomes" id="UP000282378"/>
    </source>
</evidence>
<dbReference type="EMBL" id="RBNL01000207">
    <property type="protein sequence ID" value="RMM05982.1"/>
    <property type="molecule type" value="Genomic_DNA"/>
</dbReference>
<sequence length="67" mass="7225">MKFSLRQIAATTGCLLMASQLLAEPKRPECIAPASPGGGFDLTCKLVQSALINEKILTTPMRVTYMP</sequence>
<evidence type="ECO:0000256" key="1">
    <source>
        <dbReference type="SAM" id="SignalP"/>
    </source>
</evidence>
<evidence type="ECO:0000313" key="2">
    <source>
        <dbReference type="EMBL" id="RMM05982.1"/>
    </source>
</evidence>
<proteinExistence type="predicted"/>
<feature type="signal peptide" evidence="1">
    <location>
        <begin position="1"/>
        <end position="23"/>
    </location>
</feature>
<gene>
    <name evidence="2" type="ORF">APX70_02375</name>
</gene>
<name>A0A3M3AZV6_PSEYM</name>
<keyword evidence="1" id="KW-0732">Signal</keyword>
<feature type="chain" id="PRO_5018331981" evidence="1">
    <location>
        <begin position="24"/>
        <end position="67"/>
    </location>
</feature>
<reference evidence="2 3" key="1">
    <citation type="submission" date="2018-08" db="EMBL/GenBank/DDBJ databases">
        <title>Recombination of ecologically and evolutionarily significant loci maintains genetic cohesion in the Pseudomonas syringae species complex.</title>
        <authorList>
            <person name="Dillon M."/>
            <person name="Thakur S."/>
            <person name="Almeida R.N.D."/>
            <person name="Weir B.S."/>
            <person name="Guttman D.S."/>
        </authorList>
    </citation>
    <scope>NUCLEOTIDE SEQUENCE [LARGE SCALE GENOMIC DNA]</scope>
    <source>
        <strain evidence="2 3">88_10</strain>
    </source>
</reference>
<comment type="caution">
    <text evidence="2">The sequence shown here is derived from an EMBL/GenBank/DDBJ whole genome shotgun (WGS) entry which is preliminary data.</text>
</comment>